<organism evidence="1 2">
    <name type="scientific">Nocardia cyriacigeorgica</name>
    <dbReference type="NCBI Taxonomy" id="135487"/>
    <lineage>
        <taxon>Bacteria</taxon>
        <taxon>Bacillati</taxon>
        <taxon>Actinomycetota</taxon>
        <taxon>Actinomycetes</taxon>
        <taxon>Mycobacteriales</taxon>
        <taxon>Nocardiaceae</taxon>
        <taxon>Nocardia</taxon>
    </lineage>
</organism>
<sequence>MLSVAFGVVAHRARREAALQLADPLGAYVSIDDGTLGAEANHLRVWEVLADASAEWVCVLEDDAVPSPNFHPQLTAALTVAPSPVVSLYLGRSRPPGVQSRIQNAICRLDAAGACWITADRMLHAVGICVRANMIDDMLVHLRRTPDRFPADERYNTWLRVRRHRVAYAVPSLVEHADGPTLIEHPDRQARTEPRRAWRAGWRPVWSSRSVRL</sequence>
<name>A0A5R8NES5_9NOCA</name>
<dbReference type="Proteomes" id="UP000306378">
    <property type="component" value="Unassembled WGS sequence"/>
</dbReference>
<dbReference type="RefSeq" id="WP_138451727.1">
    <property type="nucleotide sequence ID" value="NZ_VBUT01000011.1"/>
</dbReference>
<dbReference type="GO" id="GO:0016740">
    <property type="term" value="F:transferase activity"/>
    <property type="evidence" value="ECO:0007669"/>
    <property type="project" value="UniProtKB-KW"/>
</dbReference>
<evidence type="ECO:0000313" key="2">
    <source>
        <dbReference type="Proteomes" id="UP000306378"/>
    </source>
</evidence>
<accession>A0A5R8NES5</accession>
<comment type="caution">
    <text evidence="1">The sequence shown here is derived from an EMBL/GenBank/DDBJ whole genome shotgun (WGS) entry which is preliminary data.</text>
</comment>
<evidence type="ECO:0000313" key="1">
    <source>
        <dbReference type="EMBL" id="TLF74053.1"/>
    </source>
</evidence>
<proteinExistence type="predicted"/>
<dbReference type="EMBL" id="VBUT01000011">
    <property type="protein sequence ID" value="TLF74053.1"/>
    <property type="molecule type" value="Genomic_DNA"/>
</dbReference>
<keyword evidence="1" id="KW-0808">Transferase</keyword>
<reference evidence="1 2" key="1">
    <citation type="submission" date="2019-05" db="EMBL/GenBank/DDBJ databases">
        <title>Genomes sequences of two Nocardia cyriacigeorgica environmental isolates, type strains Nocardia asteroides ATCC 19247 and Nocardia cyriacigeorgica DSM 44484.</title>
        <authorList>
            <person name="Vautrin F."/>
            <person name="Bergeron E."/>
            <person name="Dubost A."/>
            <person name="Abrouk D."/>
            <person name="Rodriguez Nava V."/>
            <person name="Pujic P."/>
        </authorList>
    </citation>
    <scope>NUCLEOTIDE SEQUENCE [LARGE SCALE GENOMIC DNA]</scope>
    <source>
        <strain evidence="1 2">EML 446</strain>
    </source>
</reference>
<dbReference type="AlphaFoldDB" id="A0A5R8NES5"/>
<gene>
    <name evidence="1" type="ORF">FEK34_25365</name>
</gene>
<protein>
    <submittedName>
        <fullName evidence="1">Glycosyltransferase family 25 protein</fullName>
    </submittedName>
</protein>